<evidence type="ECO:0000313" key="13">
    <source>
        <dbReference type="EMBL" id="HGB14605.1"/>
    </source>
</evidence>
<dbReference type="Pfam" id="PF07963">
    <property type="entry name" value="N_methyl"/>
    <property type="match status" value="1"/>
</dbReference>
<evidence type="ECO:0000256" key="3">
    <source>
        <dbReference type="ARBA" id="ARBA00022475"/>
    </source>
</evidence>
<protein>
    <recommendedName>
        <fullName evidence="2">Type II secretion system protein H</fullName>
    </recommendedName>
    <alternativeName>
        <fullName evidence="10">General secretion pathway protein H</fullName>
    </alternativeName>
</protein>
<evidence type="ECO:0000256" key="11">
    <source>
        <dbReference type="SAM" id="Phobius"/>
    </source>
</evidence>
<evidence type="ECO:0000256" key="1">
    <source>
        <dbReference type="ARBA" id="ARBA00004377"/>
    </source>
</evidence>
<accession>A0A7C3SKI2</accession>
<reference evidence="13" key="1">
    <citation type="journal article" date="2020" name="mSystems">
        <title>Genome- and Community-Level Interaction Insights into Carbon Utilization and Element Cycling Functions of Hydrothermarchaeota in Hydrothermal Sediment.</title>
        <authorList>
            <person name="Zhou Z."/>
            <person name="Liu Y."/>
            <person name="Xu W."/>
            <person name="Pan J."/>
            <person name="Luo Z.H."/>
            <person name="Li M."/>
        </authorList>
    </citation>
    <scope>NUCLEOTIDE SEQUENCE [LARGE SCALE GENOMIC DNA]</scope>
    <source>
        <strain evidence="13">SpSt-776</strain>
    </source>
</reference>
<evidence type="ECO:0000256" key="4">
    <source>
        <dbReference type="ARBA" id="ARBA00022481"/>
    </source>
</evidence>
<dbReference type="Pfam" id="PF12019">
    <property type="entry name" value="GspH"/>
    <property type="match status" value="1"/>
</dbReference>
<dbReference type="InterPro" id="IPR045584">
    <property type="entry name" value="Pilin-like"/>
</dbReference>
<dbReference type="GO" id="GO:0015628">
    <property type="term" value="P:protein secretion by the type II secretion system"/>
    <property type="evidence" value="ECO:0007669"/>
    <property type="project" value="InterPro"/>
</dbReference>
<keyword evidence="5" id="KW-0997">Cell inner membrane</keyword>
<dbReference type="AlphaFoldDB" id="A0A7C3SKI2"/>
<keyword evidence="8 11" id="KW-0472">Membrane</keyword>
<evidence type="ECO:0000256" key="5">
    <source>
        <dbReference type="ARBA" id="ARBA00022519"/>
    </source>
</evidence>
<comment type="caution">
    <text evidence="13">The sequence shown here is derived from an EMBL/GenBank/DDBJ whole genome shotgun (WGS) entry which is preliminary data.</text>
</comment>
<keyword evidence="3" id="KW-1003">Cell membrane</keyword>
<keyword evidence="6 11" id="KW-0812">Transmembrane</keyword>
<dbReference type="SUPFAM" id="SSF54523">
    <property type="entry name" value="Pili subunits"/>
    <property type="match status" value="1"/>
</dbReference>
<keyword evidence="7 11" id="KW-1133">Transmembrane helix</keyword>
<feature type="domain" description="General secretion pathway GspH" evidence="12">
    <location>
        <begin position="84"/>
        <end position="174"/>
    </location>
</feature>
<proteinExistence type="inferred from homology"/>
<name>A0A7C3SKI2_9BACT</name>
<organism evidence="13">
    <name type="scientific">Desulfobacca acetoxidans</name>
    <dbReference type="NCBI Taxonomy" id="60893"/>
    <lineage>
        <taxon>Bacteria</taxon>
        <taxon>Pseudomonadati</taxon>
        <taxon>Thermodesulfobacteriota</taxon>
        <taxon>Desulfobaccia</taxon>
        <taxon>Desulfobaccales</taxon>
        <taxon>Desulfobaccaceae</taxon>
        <taxon>Desulfobacca</taxon>
    </lineage>
</organism>
<dbReference type="InterPro" id="IPR012902">
    <property type="entry name" value="N_methyl_site"/>
</dbReference>
<evidence type="ECO:0000259" key="12">
    <source>
        <dbReference type="Pfam" id="PF12019"/>
    </source>
</evidence>
<dbReference type="EMBL" id="DTHB01000042">
    <property type="protein sequence ID" value="HGB14605.1"/>
    <property type="molecule type" value="Genomic_DNA"/>
</dbReference>
<evidence type="ECO:0000256" key="10">
    <source>
        <dbReference type="ARBA" id="ARBA00030775"/>
    </source>
</evidence>
<dbReference type="GO" id="GO:0015627">
    <property type="term" value="C:type II protein secretion system complex"/>
    <property type="evidence" value="ECO:0007669"/>
    <property type="project" value="InterPro"/>
</dbReference>
<dbReference type="NCBIfam" id="TIGR02532">
    <property type="entry name" value="IV_pilin_GFxxxE"/>
    <property type="match status" value="1"/>
</dbReference>
<sequence>MTFTRWGPTALRAVKAKTRMSPIGKQNRVDGRHRFRMKDDPNSRNGFTFLELLTVLVLMALLLGLVAPTFYRAWERERLRAVLRELGATLRVARSVAVTERSRIRVFVDLEQGRYWLEGTGRQGRLPDGARFTQASLVWQDRSHRLGYISFFGDGASSGGHLELEGPRGARHVLRVDTITGKVSWVTGG</sequence>
<evidence type="ECO:0000256" key="2">
    <source>
        <dbReference type="ARBA" id="ARBA00021549"/>
    </source>
</evidence>
<dbReference type="InterPro" id="IPR022346">
    <property type="entry name" value="T2SS_GspH"/>
</dbReference>
<evidence type="ECO:0000256" key="7">
    <source>
        <dbReference type="ARBA" id="ARBA00022989"/>
    </source>
</evidence>
<comment type="subcellular location">
    <subcellularLocation>
        <location evidence="1">Cell inner membrane</location>
        <topology evidence="1">Single-pass membrane protein</topology>
    </subcellularLocation>
</comment>
<gene>
    <name evidence="13" type="ORF">ENV62_05145</name>
</gene>
<keyword evidence="4" id="KW-0488">Methylation</keyword>
<evidence type="ECO:0000256" key="9">
    <source>
        <dbReference type="ARBA" id="ARBA00025772"/>
    </source>
</evidence>
<feature type="transmembrane region" description="Helical" evidence="11">
    <location>
        <begin position="47"/>
        <end position="71"/>
    </location>
</feature>
<evidence type="ECO:0000256" key="6">
    <source>
        <dbReference type="ARBA" id="ARBA00022692"/>
    </source>
</evidence>
<evidence type="ECO:0000256" key="8">
    <source>
        <dbReference type="ARBA" id="ARBA00023136"/>
    </source>
</evidence>
<dbReference type="GO" id="GO:0005886">
    <property type="term" value="C:plasma membrane"/>
    <property type="evidence" value="ECO:0007669"/>
    <property type="project" value="UniProtKB-SubCell"/>
</dbReference>
<comment type="similarity">
    <text evidence="9">Belongs to the GSP H family.</text>
</comment>